<dbReference type="AlphaFoldDB" id="A0A388TH49"/>
<dbReference type="Pfam" id="PF02585">
    <property type="entry name" value="PIG-L"/>
    <property type="match status" value="1"/>
</dbReference>
<dbReference type="InterPro" id="IPR024078">
    <property type="entry name" value="LmbE-like_dom_sf"/>
</dbReference>
<proteinExistence type="predicted"/>
<reference evidence="1 2" key="1">
    <citation type="journal article" date="2019" name="ISME J.">
        <title>Genome analyses of uncultured TG2/ZB3 bacteria in 'Margulisbacteria' specifically attached to ectosymbiotic spirochetes of protists in the termite gut.</title>
        <authorList>
            <person name="Utami Y.D."/>
            <person name="Kuwahara H."/>
            <person name="Igai K."/>
            <person name="Murakami T."/>
            <person name="Sugaya K."/>
            <person name="Morikawa T."/>
            <person name="Nagura Y."/>
            <person name="Yuki M."/>
            <person name="Deevong P."/>
            <person name="Inoue T."/>
            <person name="Kihara K."/>
            <person name="Lo N."/>
            <person name="Yamada A."/>
            <person name="Ohkuma M."/>
            <person name="Hongoh Y."/>
        </authorList>
    </citation>
    <scope>NUCLEOTIDE SEQUENCE [LARGE SCALE GENOMIC DNA]</scope>
    <source>
        <strain evidence="1">NkOx7-02</strain>
    </source>
</reference>
<dbReference type="SUPFAM" id="SSF102588">
    <property type="entry name" value="LmbE-like"/>
    <property type="match status" value="1"/>
</dbReference>
<sequence>MYTKIFAQDFSARNNLPATAFSAERSATVYTKYQHKLALGIIATDYALTLDKAAKFKEALASLPKNYAKQAPLMVSVADTQLLRKFRAESYAEEICWNTNNNYDVLMRRLQATVDFTDATLLLVSCDFVAWPDNYLAATIKQLLGYSMPVISINKIKNMATAKHFSNPLDLITYADAHFNTFENDHDWLPASRPYMVLNKDFMLGVNQPRKLTVQGQVHPEKNIAAEKVLLDRAGENLPQNKNILFFEPHQDDYIISAATFMKRLLQNNNRLRVVSFFEKPANKHKYLAGTDKSRLEENKAAFSFLAERACAQAFVAYQYFEISAEASAEKRKSLISQLGALLRQNTPDFIVIPALQDTQREHVRLRKLVLAGLNEYSLDQEQTIPVYSVPLFSAEKSTLAKSNLLIIQNESEVAEKRRLLALYPSQKEYTDQHSPLVIFRENIRKQIAQDIFKIDAPGVEFLSLESLPRTRNIGDSPLYVVAQQNRLAIAYRGAKHISYFCYNLKAKKFQLLSFARESWLPTKLTSADLNQIAMDFLDIIYQLDRQKLIYLDRKKDIHKAMTEYYAHFVSRQITDFSAEPSLFIFKIMYEKYIAYLEDRKIETGLLFATKTIPSRALLRQRLKNQPKILIGLPTYKGESLLPDRIRNIQTELNNLSAPLKNNISVELVLFVNGKTAEVKESLPLVFRQALNSLGNGINVLQKITILKDNCPSQANAIHKIFGYARENKADIVTLTDDDIKYSPGTLNELFTAILMNPHQDALLGIKHYWIKRDSAALLQEIKQELAKHKLSEQSRDFWAKLLFPYRNFWEDVSRFHRASTNDFAVIDVCGAGLTMWTEGYKGIPFWIRQSDIVLNYRHKPHIEPIANSFFTGYAANSISQSVKFMSRAHYGYRDDINVIFSKERVQLQNNPYLEYFKIKNLERNIGQLQGLHNKVLYATSLLFNSLMSFCFDIFDFLFERYKHTWIRNGVLEEEQAVSSETYILDGVDLQEIDKYERICLSVKNNKIVEELKK</sequence>
<dbReference type="InterPro" id="IPR029044">
    <property type="entry name" value="Nucleotide-diphossugar_trans"/>
</dbReference>
<evidence type="ECO:0000313" key="2">
    <source>
        <dbReference type="Proteomes" id="UP000275925"/>
    </source>
</evidence>
<dbReference type="Gene3D" id="3.40.50.10320">
    <property type="entry name" value="LmbE-like"/>
    <property type="match status" value="1"/>
</dbReference>
<dbReference type="Gene3D" id="3.90.550.10">
    <property type="entry name" value="Spore Coat Polysaccharide Biosynthesis Protein SpsA, Chain A"/>
    <property type="match status" value="1"/>
</dbReference>
<dbReference type="EMBL" id="BGZO01000013">
    <property type="protein sequence ID" value="GBR76004.1"/>
    <property type="molecule type" value="Genomic_DNA"/>
</dbReference>
<dbReference type="CDD" id="cd00761">
    <property type="entry name" value="Glyco_tranf_GTA_type"/>
    <property type="match status" value="1"/>
</dbReference>
<name>A0A388TH49_9BACT</name>
<dbReference type="SUPFAM" id="SSF53448">
    <property type="entry name" value="Nucleotide-diphospho-sugar transferases"/>
    <property type="match status" value="1"/>
</dbReference>
<keyword evidence="2" id="KW-1185">Reference proteome</keyword>
<dbReference type="Proteomes" id="UP000275925">
    <property type="component" value="Unassembled WGS sequence"/>
</dbReference>
<gene>
    <name evidence="1" type="ORF">NO2_0621</name>
</gene>
<dbReference type="InterPro" id="IPR003737">
    <property type="entry name" value="GlcNAc_PI_deacetylase-related"/>
</dbReference>
<organism evidence="1 2">
    <name type="scientific">Candidatus Termititenax persephonae</name>
    <dbReference type="NCBI Taxonomy" id="2218525"/>
    <lineage>
        <taxon>Bacteria</taxon>
        <taxon>Bacillati</taxon>
        <taxon>Candidatus Margulisiibacteriota</taxon>
        <taxon>Candidatus Termititenacia</taxon>
        <taxon>Candidatus Termititenacales</taxon>
        <taxon>Candidatus Termititenacaceae</taxon>
        <taxon>Candidatus Termititenax</taxon>
    </lineage>
</organism>
<comment type="caution">
    <text evidence="1">The sequence shown here is derived from an EMBL/GenBank/DDBJ whole genome shotgun (WGS) entry which is preliminary data.</text>
</comment>
<accession>A0A388TH49</accession>
<protein>
    <submittedName>
        <fullName evidence="1">Uncharacterized protein</fullName>
    </submittedName>
</protein>
<evidence type="ECO:0000313" key="1">
    <source>
        <dbReference type="EMBL" id="GBR76004.1"/>
    </source>
</evidence>